<keyword evidence="11" id="KW-0325">Glycoprotein</keyword>
<keyword evidence="2" id="KW-1003">Cell membrane</keyword>
<keyword evidence="10" id="KW-0675">Receptor</keyword>
<keyword evidence="5" id="KW-0552">Olfaction</keyword>
<evidence type="ECO:0000256" key="3">
    <source>
        <dbReference type="ARBA" id="ARBA00022606"/>
    </source>
</evidence>
<feature type="transmembrane region" description="Helical" evidence="13">
    <location>
        <begin position="24"/>
        <end position="50"/>
    </location>
</feature>
<evidence type="ECO:0000256" key="2">
    <source>
        <dbReference type="ARBA" id="ARBA00022475"/>
    </source>
</evidence>
<dbReference type="EMBL" id="JAACNH010000100">
    <property type="protein sequence ID" value="KAG8431671.1"/>
    <property type="molecule type" value="Genomic_DNA"/>
</dbReference>
<feature type="transmembrane region" description="Helical" evidence="13">
    <location>
        <begin position="238"/>
        <end position="259"/>
    </location>
</feature>
<dbReference type="GO" id="GO:0005886">
    <property type="term" value="C:plasma membrane"/>
    <property type="evidence" value="ECO:0007669"/>
    <property type="project" value="UniProtKB-SubCell"/>
</dbReference>
<evidence type="ECO:0000313" key="16">
    <source>
        <dbReference type="Proteomes" id="UP000812440"/>
    </source>
</evidence>
<dbReference type="PANTHER" id="PTHR26451">
    <property type="entry name" value="G_PROTEIN_RECEP_F1_2 DOMAIN-CONTAINING PROTEIN"/>
    <property type="match status" value="1"/>
</dbReference>
<evidence type="ECO:0000313" key="15">
    <source>
        <dbReference type="EMBL" id="KAG8431671.1"/>
    </source>
</evidence>
<evidence type="ECO:0000256" key="12">
    <source>
        <dbReference type="ARBA" id="ARBA00023224"/>
    </source>
</evidence>
<dbReference type="GO" id="GO:0004930">
    <property type="term" value="F:G protein-coupled receptor activity"/>
    <property type="evidence" value="ECO:0007669"/>
    <property type="project" value="UniProtKB-KW"/>
</dbReference>
<feature type="transmembrane region" description="Helical" evidence="13">
    <location>
        <begin position="56"/>
        <end position="77"/>
    </location>
</feature>
<evidence type="ECO:0000256" key="13">
    <source>
        <dbReference type="SAM" id="Phobius"/>
    </source>
</evidence>
<name>A0A8T2IMC7_9PIPI</name>
<reference evidence="15" key="1">
    <citation type="thesis" date="2020" institute="ProQuest LLC" country="789 East Eisenhower Parkway, Ann Arbor, MI, USA">
        <title>Comparative Genomics and Chromosome Evolution.</title>
        <authorList>
            <person name="Mudd A.B."/>
        </authorList>
    </citation>
    <scope>NUCLEOTIDE SEQUENCE</scope>
    <source>
        <strain evidence="15">Female2</strain>
        <tissue evidence="15">Blood</tissue>
    </source>
</reference>
<keyword evidence="9" id="KW-1015">Disulfide bond</keyword>
<evidence type="ECO:0000256" key="10">
    <source>
        <dbReference type="ARBA" id="ARBA00023170"/>
    </source>
</evidence>
<feature type="domain" description="G-protein coupled receptors family 1 profile" evidence="14">
    <location>
        <begin position="40"/>
        <end position="290"/>
    </location>
</feature>
<dbReference type="Gene3D" id="1.20.1070.10">
    <property type="entry name" value="Rhodopsin 7-helix transmembrane proteins"/>
    <property type="match status" value="1"/>
</dbReference>
<gene>
    <name evidence="15" type="ORF">GDO86_020524</name>
</gene>
<keyword evidence="12" id="KW-0807">Transducer</keyword>
<keyword evidence="8 13" id="KW-0472">Membrane</keyword>
<sequence length="317" mass="36002">MENLFNTSSRFTLLAIEEMERFKYLYCTCLLVTYLLIVMFSSAIFIVVLINEALHQPMYILIANLMLNGIFGSSCFLPKLIVDLLLSSKVISRLECFIQSFCVTVFAYFEISAFTIMAYDTYLAVCHPLRYPTLMKNETALKLIGGSVVFNIVFVLVSVLLSAKLPLCGSHINNFFCDNMSIFILSCTDSSVNKLYGTIKFVIYLIVSLVIIAYSYMKVLAICFHISEDACRKAIHTLVTHSLNFSIFLVGALFIFIRYRLESVNLPLICHILLSLIGSTIPPLLNPVVYGIRTKALRVKVFSHIQKMNKKQFIMFQ</sequence>
<keyword evidence="16" id="KW-1185">Reference proteome</keyword>
<evidence type="ECO:0000256" key="11">
    <source>
        <dbReference type="ARBA" id="ARBA00023180"/>
    </source>
</evidence>
<evidence type="ECO:0000256" key="8">
    <source>
        <dbReference type="ARBA" id="ARBA00023136"/>
    </source>
</evidence>
<dbReference type="OrthoDB" id="6147321at2759"/>
<evidence type="ECO:0000256" key="6">
    <source>
        <dbReference type="ARBA" id="ARBA00022989"/>
    </source>
</evidence>
<dbReference type="SUPFAM" id="SSF81321">
    <property type="entry name" value="Family A G protein-coupled receptor-like"/>
    <property type="match status" value="1"/>
</dbReference>
<feature type="transmembrane region" description="Helical" evidence="13">
    <location>
        <begin position="202"/>
        <end position="226"/>
    </location>
</feature>
<feature type="transmembrane region" description="Helical" evidence="13">
    <location>
        <begin position="265"/>
        <end position="285"/>
    </location>
</feature>
<dbReference type="InterPro" id="IPR052921">
    <property type="entry name" value="GPCR1_Superfamily_Member"/>
</dbReference>
<proteinExistence type="predicted"/>
<evidence type="ECO:0000256" key="5">
    <source>
        <dbReference type="ARBA" id="ARBA00022725"/>
    </source>
</evidence>
<dbReference type="AlphaFoldDB" id="A0A8T2IMC7"/>
<dbReference type="PANTHER" id="PTHR26451:SF1001">
    <property type="entry name" value="OLFACTORY RECEPTOR 2A25"/>
    <property type="match status" value="1"/>
</dbReference>
<keyword evidence="6 13" id="KW-1133">Transmembrane helix</keyword>
<feature type="transmembrane region" description="Helical" evidence="13">
    <location>
        <begin position="139"/>
        <end position="163"/>
    </location>
</feature>
<dbReference type="InterPro" id="IPR017452">
    <property type="entry name" value="GPCR_Rhodpsn_7TM"/>
</dbReference>
<comment type="caution">
    <text evidence="15">The sequence shown here is derived from an EMBL/GenBank/DDBJ whole genome shotgun (WGS) entry which is preliminary data.</text>
</comment>
<evidence type="ECO:0000256" key="9">
    <source>
        <dbReference type="ARBA" id="ARBA00023157"/>
    </source>
</evidence>
<accession>A0A8T2IMC7</accession>
<feature type="transmembrane region" description="Helical" evidence="13">
    <location>
        <begin position="97"/>
        <end position="119"/>
    </location>
</feature>
<dbReference type="InterPro" id="IPR000725">
    <property type="entry name" value="Olfact_rcpt"/>
</dbReference>
<evidence type="ECO:0000256" key="4">
    <source>
        <dbReference type="ARBA" id="ARBA00022692"/>
    </source>
</evidence>
<evidence type="ECO:0000256" key="1">
    <source>
        <dbReference type="ARBA" id="ARBA00004651"/>
    </source>
</evidence>
<dbReference type="FunFam" id="1.20.1070.10:FF:000024">
    <property type="entry name" value="Olfactory receptor"/>
    <property type="match status" value="1"/>
</dbReference>
<protein>
    <recommendedName>
        <fullName evidence="14">G-protein coupled receptors family 1 profile domain-containing protein</fullName>
    </recommendedName>
</protein>
<keyword evidence="3" id="KW-0716">Sensory transduction</keyword>
<dbReference type="PRINTS" id="PR00245">
    <property type="entry name" value="OLFACTORYR"/>
</dbReference>
<dbReference type="Pfam" id="PF13853">
    <property type="entry name" value="7tm_4"/>
    <property type="match status" value="1"/>
</dbReference>
<organism evidence="15 16">
    <name type="scientific">Hymenochirus boettgeri</name>
    <name type="common">Congo dwarf clawed frog</name>
    <dbReference type="NCBI Taxonomy" id="247094"/>
    <lineage>
        <taxon>Eukaryota</taxon>
        <taxon>Metazoa</taxon>
        <taxon>Chordata</taxon>
        <taxon>Craniata</taxon>
        <taxon>Vertebrata</taxon>
        <taxon>Euteleostomi</taxon>
        <taxon>Amphibia</taxon>
        <taxon>Batrachia</taxon>
        <taxon>Anura</taxon>
        <taxon>Pipoidea</taxon>
        <taxon>Pipidae</taxon>
        <taxon>Pipinae</taxon>
        <taxon>Hymenochirus</taxon>
    </lineage>
</organism>
<evidence type="ECO:0000259" key="14">
    <source>
        <dbReference type="PROSITE" id="PS50262"/>
    </source>
</evidence>
<dbReference type="GO" id="GO:0005549">
    <property type="term" value="F:odorant binding"/>
    <property type="evidence" value="ECO:0007669"/>
    <property type="project" value="TreeGrafter"/>
</dbReference>
<comment type="subcellular location">
    <subcellularLocation>
        <location evidence="1">Cell membrane</location>
        <topology evidence="1">Multi-pass membrane protein</topology>
    </subcellularLocation>
</comment>
<keyword evidence="4 13" id="KW-0812">Transmembrane</keyword>
<evidence type="ECO:0000256" key="7">
    <source>
        <dbReference type="ARBA" id="ARBA00023040"/>
    </source>
</evidence>
<dbReference type="GO" id="GO:0004984">
    <property type="term" value="F:olfactory receptor activity"/>
    <property type="evidence" value="ECO:0007669"/>
    <property type="project" value="InterPro"/>
</dbReference>
<dbReference type="Proteomes" id="UP000812440">
    <property type="component" value="Unassembled WGS sequence"/>
</dbReference>
<dbReference type="PROSITE" id="PS50262">
    <property type="entry name" value="G_PROTEIN_RECEP_F1_2"/>
    <property type="match status" value="1"/>
</dbReference>
<keyword evidence="7" id="KW-0297">G-protein coupled receptor</keyword>